<dbReference type="EMBL" id="JAWIIV010000007">
    <property type="protein sequence ID" value="MEC4719498.1"/>
    <property type="molecule type" value="Genomic_DNA"/>
</dbReference>
<name>A0ABU6J798_9BURK</name>
<protein>
    <recommendedName>
        <fullName evidence="4">SPOR domain-containing protein</fullName>
    </recommendedName>
</protein>
<proteinExistence type="predicted"/>
<evidence type="ECO:0000313" key="3">
    <source>
        <dbReference type="Proteomes" id="UP001352263"/>
    </source>
</evidence>
<evidence type="ECO:0000256" key="1">
    <source>
        <dbReference type="SAM" id="MobiDB-lite"/>
    </source>
</evidence>
<organism evidence="2 3">
    <name type="scientific">Noviherbaspirillum album</name>
    <dbReference type="NCBI Taxonomy" id="3080276"/>
    <lineage>
        <taxon>Bacteria</taxon>
        <taxon>Pseudomonadati</taxon>
        <taxon>Pseudomonadota</taxon>
        <taxon>Betaproteobacteria</taxon>
        <taxon>Burkholderiales</taxon>
        <taxon>Oxalobacteraceae</taxon>
        <taxon>Noviherbaspirillum</taxon>
    </lineage>
</organism>
<gene>
    <name evidence="2" type="ORF">RY831_10070</name>
</gene>
<dbReference type="Proteomes" id="UP001352263">
    <property type="component" value="Unassembled WGS sequence"/>
</dbReference>
<comment type="caution">
    <text evidence="2">The sequence shown here is derived from an EMBL/GenBank/DDBJ whole genome shotgun (WGS) entry which is preliminary data.</text>
</comment>
<feature type="region of interest" description="Disordered" evidence="1">
    <location>
        <begin position="1"/>
        <end position="28"/>
    </location>
</feature>
<evidence type="ECO:0008006" key="4">
    <source>
        <dbReference type="Google" id="ProtNLM"/>
    </source>
</evidence>
<feature type="compositionally biased region" description="Basic and acidic residues" evidence="1">
    <location>
        <begin position="1"/>
        <end position="10"/>
    </location>
</feature>
<dbReference type="RefSeq" id="WP_326506218.1">
    <property type="nucleotide sequence ID" value="NZ_JAWIIV010000007.1"/>
</dbReference>
<sequence length="112" mass="12545">MPPETRHLMDEADIGSGEKSPGQQDVERDELALGGEDASQPAGRMLQSGTHLARIIAVKQPDDTFEAQVYVRLTREPEIAETYIPAGMFPTEEEAWKAAQERAERAFRENEF</sequence>
<reference evidence="2 3" key="1">
    <citation type="submission" date="2023-10" db="EMBL/GenBank/DDBJ databases">
        <title>Noviherbaspirillum sp. CPCC 100848 genome assembly.</title>
        <authorList>
            <person name="Li X.Y."/>
            <person name="Fang X.M."/>
        </authorList>
    </citation>
    <scope>NUCLEOTIDE SEQUENCE [LARGE SCALE GENOMIC DNA]</scope>
    <source>
        <strain evidence="2 3">CPCC 100848</strain>
    </source>
</reference>
<keyword evidence="3" id="KW-1185">Reference proteome</keyword>
<evidence type="ECO:0000313" key="2">
    <source>
        <dbReference type="EMBL" id="MEC4719498.1"/>
    </source>
</evidence>
<accession>A0ABU6J798</accession>